<dbReference type="STRING" id="39966.A0A369K6L5"/>
<dbReference type="PROSITE" id="PS51462">
    <property type="entry name" value="NUDIX"/>
    <property type="match status" value="1"/>
</dbReference>
<dbReference type="InterPro" id="IPR044099">
    <property type="entry name" value="Dcp2_NUDIX"/>
</dbReference>
<dbReference type="InterPro" id="IPR020084">
    <property type="entry name" value="NUDIX_hydrolase_CS"/>
</dbReference>
<dbReference type="OrthoDB" id="18996at2759"/>
<dbReference type="GO" id="GO:0140933">
    <property type="term" value="F:5'-(N(7)-methylguanosine 5'-triphospho)-[mRNA] hydrolase activity"/>
    <property type="evidence" value="ECO:0007669"/>
    <property type="project" value="InterPro"/>
</dbReference>
<keyword evidence="4" id="KW-0963">Cytoplasm</keyword>
<protein>
    <submittedName>
        <fullName evidence="11">mRNA decapping complex subunit 2</fullName>
    </submittedName>
</protein>
<dbReference type="GO" id="GO:0000932">
    <property type="term" value="C:P-body"/>
    <property type="evidence" value="ECO:0007669"/>
    <property type="project" value="TreeGrafter"/>
</dbReference>
<evidence type="ECO:0000256" key="9">
    <source>
        <dbReference type="SAM" id="MobiDB-lite"/>
    </source>
</evidence>
<reference evidence="11" key="1">
    <citation type="submission" date="2018-04" db="EMBL/GenBank/DDBJ databases">
        <title>Whole genome sequencing of Hypsizygus marmoreus.</title>
        <authorList>
            <person name="Choi I.-G."/>
            <person name="Min B."/>
            <person name="Kim J.-G."/>
            <person name="Kim S."/>
            <person name="Oh Y.-L."/>
            <person name="Kong W.-S."/>
            <person name="Park H."/>
            <person name="Jeong J."/>
            <person name="Song E.-S."/>
        </authorList>
    </citation>
    <scope>NUCLEOTIDE SEQUENCE [LARGE SCALE GENOMIC DNA]</scope>
    <source>
        <strain evidence="11">51987-8</strain>
    </source>
</reference>
<evidence type="ECO:0000256" key="2">
    <source>
        <dbReference type="ARBA" id="ARBA00004496"/>
    </source>
</evidence>
<dbReference type="Proteomes" id="UP000076154">
    <property type="component" value="Unassembled WGS sequence"/>
</dbReference>
<dbReference type="InterPro" id="IPR007722">
    <property type="entry name" value="DCP2_BoxA"/>
</dbReference>
<keyword evidence="7" id="KW-0694">RNA-binding</keyword>
<dbReference type="FunFam" id="1.10.10.1050:FF:000003">
    <property type="entry name" value="Decapping enzyme Dcp2, putative"/>
    <property type="match status" value="1"/>
</dbReference>
<dbReference type="InParanoid" id="A0A369K6L5"/>
<accession>A0A369K6L5</accession>
<dbReference type="AlphaFoldDB" id="A0A369K6L5"/>
<comment type="subcellular location">
    <subcellularLocation>
        <location evidence="2">Cytoplasm</location>
    </subcellularLocation>
</comment>
<dbReference type="GO" id="GO:0003723">
    <property type="term" value="F:RNA binding"/>
    <property type="evidence" value="ECO:0007669"/>
    <property type="project" value="UniProtKB-KW"/>
</dbReference>
<dbReference type="SUPFAM" id="SSF140586">
    <property type="entry name" value="Dcp2 domain-like"/>
    <property type="match status" value="1"/>
</dbReference>
<feature type="compositionally biased region" description="Polar residues" evidence="9">
    <location>
        <begin position="387"/>
        <end position="400"/>
    </location>
</feature>
<evidence type="ECO:0000256" key="1">
    <source>
        <dbReference type="ARBA" id="ARBA00001936"/>
    </source>
</evidence>
<dbReference type="InterPro" id="IPR036189">
    <property type="entry name" value="DCP2_BoxA_sf"/>
</dbReference>
<dbReference type="Gene3D" id="1.10.10.1050">
    <property type="entry name" value="Dcp2, box A domain"/>
    <property type="match status" value="1"/>
</dbReference>
<dbReference type="FunFam" id="3.90.79.10:FF:000003">
    <property type="entry name" value="M7GpppN-mRNA hydrolase isoform 2"/>
    <property type="match status" value="1"/>
</dbReference>
<sequence length="775" mass="84359">MTSSSSSSPEILGAASQDRFSYKHATHEEVLEDLSSRFILNLPDDELSSLERICFQVEQAHWFYEDFIREENPKFPSLPLKKFSAMLFHACPLLHQWSHDHEQAFNTFMQYKTRVPVCGAIMLNETWEKCVLVKGWKSSSGWGFPKGKINQIEPPANCAIREVLEETGYNLAGQIDPENLIEMSIREQKISLFIVPGVPENYPFKTKTRKEISKIEWFKLTDLPTWKRNKTAAGRFYLISPFIGALKAFINERRPRNVPRKGLRPRKPQPSHSRKESGYLIYNDATQESSSQSSSAENGEPQTPSPQYSESHANPIPQVAEPEIPQSDLANVPMDPHFAQLLSALAISASGTASRDTNEIKKSSPLPPSITTDHQDYQDISTPVPITASSTTSDVLSDISSLPDGPDWSSCAPKHISPQVPTINDSTFCSKTPSSSPPKPLPRTTQSPVLGSGAGGEAGVLPSPRHPMTLLSNDIAMSPATTMSPRPTPSSIPDATRSPHSSLVSSAPTADRSKHIALLEAVSAESAKLMRAYKVAAANGVPANVSDHFKNSLIAGFPPSPSMASQVPGIQLHDTHRTFNYPVSPGLTHAMLPQDLSGGRVLYASPSTHGTETALFPATRNLGLSPPMHDPFQVRSRTSLSVHRSPMNPPGRASMSQSQLLALMNGHRATSQTPQVYPQPPHTQVAPFPPFQTPVPGSMPSAAVRHPVHAFYPAAFPAHQSFGPFSPASSLSMHTADQQSSQPPHNTLLSILNSGRSASRVGNVAPYHPLPNGRG</sequence>
<evidence type="ECO:0000313" key="12">
    <source>
        <dbReference type="Proteomes" id="UP000076154"/>
    </source>
</evidence>
<dbReference type="Gene3D" id="3.90.79.10">
    <property type="entry name" value="Nucleoside Triphosphate Pyrophosphohydrolase"/>
    <property type="match status" value="1"/>
</dbReference>
<evidence type="ECO:0000313" key="11">
    <source>
        <dbReference type="EMBL" id="RDB29548.1"/>
    </source>
</evidence>
<dbReference type="GO" id="GO:0000184">
    <property type="term" value="P:nuclear-transcribed mRNA catabolic process, nonsense-mediated decay"/>
    <property type="evidence" value="ECO:0007669"/>
    <property type="project" value="InterPro"/>
</dbReference>
<feature type="region of interest" description="Disordered" evidence="9">
    <location>
        <begin position="729"/>
        <end position="750"/>
    </location>
</feature>
<feature type="compositionally biased region" description="Basic residues" evidence="9">
    <location>
        <begin position="256"/>
        <end position="269"/>
    </location>
</feature>
<dbReference type="EMBL" id="LUEZ02000010">
    <property type="protein sequence ID" value="RDB29548.1"/>
    <property type="molecule type" value="Genomic_DNA"/>
</dbReference>
<dbReference type="GO" id="GO:0000290">
    <property type="term" value="P:deadenylation-dependent decapping of nuclear-transcribed mRNA"/>
    <property type="evidence" value="ECO:0007669"/>
    <property type="project" value="InterPro"/>
</dbReference>
<feature type="domain" description="Nudix hydrolase" evidence="10">
    <location>
        <begin position="113"/>
        <end position="242"/>
    </location>
</feature>
<dbReference type="SMART" id="SM01125">
    <property type="entry name" value="DCP2"/>
    <property type="match status" value="1"/>
</dbReference>
<dbReference type="PROSITE" id="PS00893">
    <property type="entry name" value="NUDIX_BOX"/>
    <property type="match status" value="1"/>
</dbReference>
<evidence type="ECO:0000256" key="7">
    <source>
        <dbReference type="ARBA" id="ARBA00022884"/>
    </source>
</evidence>
<name>A0A369K6L5_HYPMA</name>
<feature type="compositionally biased region" description="Polar residues" evidence="9">
    <location>
        <begin position="479"/>
        <end position="508"/>
    </location>
</feature>
<evidence type="ECO:0000256" key="5">
    <source>
        <dbReference type="ARBA" id="ARBA00022723"/>
    </source>
</evidence>
<feature type="compositionally biased region" description="Polar residues" evidence="9">
    <location>
        <begin position="296"/>
        <end position="312"/>
    </location>
</feature>
<evidence type="ECO:0000256" key="8">
    <source>
        <dbReference type="ARBA" id="ARBA00023211"/>
    </source>
</evidence>
<dbReference type="CDD" id="cd03672">
    <property type="entry name" value="NUDIX_Dcp2p_Nudt20"/>
    <property type="match status" value="1"/>
</dbReference>
<keyword evidence="5" id="KW-0479">Metal-binding</keyword>
<organism evidence="11 12">
    <name type="scientific">Hypsizygus marmoreus</name>
    <name type="common">White beech mushroom</name>
    <name type="synonym">Agaricus marmoreus</name>
    <dbReference type="NCBI Taxonomy" id="39966"/>
    <lineage>
        <taxon>Eukaryota</taxon>
        <taxon>Fungi</taxon>
        <taxon>Dikarya</taxon>
        <taxon>Basidiomycota</taxon>
        <taxon>Agaricomycotina</taxon>
        <taxon>Agaricomycetes</taxon>
        <taxon>Agaricomycetidae</taxon>
        <taxon>Agaricales</taxon>
        <taxon>Tricholomatineae</taxon>
        <taxon>Lyophyllaceae</taxon>
        <taxon>Hypsizygus</taxon>
    </lineage>
</organism>
<comment type="cofactor">
    <cofactor evidence="1">
        <name>Mn(2+)</name>
        <dbReference type="ChEBI" id="CHEBI:29035"/>
    </cofactor>
</comment>
<keyword evidence="6" id="KW-0378">Hydrolase</keyword>
<comment type="caution">
    <text evidence="11">The sequence shown here is derived from an EMBL/GenBank/DDBJ whole genome shotgun (WGS) entry which is preliminary data.</text>
</comment>
<keyword evidence="12" id="KW-1185">Reference proteome</keyword>
<proteinExistence type="inferred from homology"/>
<dbReference type="GO" id="GO:0030145">
    <property type="term" value="F:manganese ion binding"/>
    <property type="evidence" value="ECO:0007669"/>
    <property type="project" value="InterPro"/>
</dbReference>
<evidence type="ECO:0000256" key="4">
    <source>
        <dbReference type="ARBA" id="ARBA00022490"/>
    </source>
</evidence>
<evidence type="ECO:0000256" key="3">
    <source>
        <dbReference type="ARBA" id="ARBA00005279"/>
    </source>
</evidence>
<evidence type="ECO:0000256" key="6">
    <source>
        <dbReference type="ARBA" id="ARBA00022801"/>
    </source>
</evidence>
<gene>
    <name evidence="11" type="primary">dcp2</name>
    <name evidence="11" type="ORF">Hypma_015533</name>
</gene>
<feature type="region of interest" description="Disordered" evidence="9">
    <location>
        <begin position="479"/>
        <end position="509"/>
    </location>
</feature>
<dbReference type="SUPFAM" id="SSF55811">
    <property type="entry name" value="Nudix"/>
    <property type="match status" value="1"/>
</dbReference>
<dbReference type="Pfam" id="PF05026">
    <property type="entry name" value="DCP2"/>
    <property type="match status" value="1"/>
</dbReference>
<keyword evidence="8" id="KW-0464">Manganese</keyword>
<feature type="region of interest" description="Disordered" evidence="9">
    <location>
        <begin position="256"/>
        <end position="314"/>
    </location>
</feature>
<dbReference type="InterPro" id="IPR015797">
    <property type="entry name" value="NUDIX_hydrolase-like_dom_sf"/>
</dbReference>
<feature type="region of interest" description="Disordered" evidence="9">
    <location>
        <begin position="352"/>
        <end position="466"/>
    </location>
</feature>
<evidence type="ECO:0000259" key="10">
    <source>
        <dbReference type="PROSITE" id="PS51462"/>
    </source>
</evidence>
<dbReference type="PANTHER" id="PTHR23114">
    <property type="entry name" value="M7GPPPN-MRNA HYDROLASE"/>
    <property type="match status" value="1"/>
</dbReference>
<comment type="similarity">
    <text evidence="3">Belongs to the Nudix hydrolase family. DCP2 subfamily.</text>
</comment>
<dbReference type="InterPro" id="IPR000086">
    <property type="entry name" value="NUDIX_hydrolase_dom"/>
</dbReference>
<dbReference type="Pfam" id="PF00293">
    <property type="entry name" value="NUDIX"/>
    <property type="match status" value="1"/>
</dbReference>
<dbReference type="PANTHER" id="PTHR23114:SF17">
    <property type="entry name" value="M7GPPPN-MRNA HYDROLASE"/>
    <property type="match status" value="1"/>
</dbReference>